<keyword evidence="2" id="KW-1185">Reference proteome</keyword>
<name>A0ABW6YL65_9ACTN</name>
<dbReference type="EMBL" id="JBIBSM010000024">
    <property type="protein sequence ID" value="MFF8280626.1"/>
    <property type="molecule type" value="Genomic_DNA"/>
</dbReference>
<evidence type="ECO:0000313" key="2">
    <source>
        <dbReference type="Proteomes" id="UP001603013"/>
    </source>
</evidence>
<sequence length="97" mass="10647">MTHQWIIVSGSVNTFAIDPPAIAASLPRPPLGTVAVEAMPWELQVGDVVPYDDCIGRPIADIHAVGPGHRARRLILTDVPPLTVRHKLRVYRAVQRL</sequence>
<dbReference type="RefSeq" id="WP_391937427.1">
    <property type="nucleotide sequence ID" value="NZ_JBIBSM010000024.1"/>
</dbReference>
<dbReference type="Proteomes" id="UP001603013">
    <property type="component" value="Unassembled WGS sequence"/>
</dbReference>
<protein>
    <submittedName>
        <fullName evidence="1">Uncharacterized protein</fullName>
    </submittedName>
</protein>
<accession>A0ABW6YL65</accession>
<reference evidence="1 2" key="1">
    <citation type="submission" date="2024-10" db="EMBL/GenBank/DDBJ databases">
        <title>The Natural Products Discovery Center: Release of the First 8490 Sequenced Strains for Exploring Actinobacteria Biosynthetic Diversity.</title>
        <authorList>
            <person name="Kalkreuter E."/>
            <person name="Kautsar S.A."/>
            <person name="Yang D."/>
            <person name="Bader C.D."/>
            <person name="Teijaro C.N."/>
            <person name="Fluegel L."/>
            <person name="Davis C.M."/>
            <person name="Simpson J.R."/>
            <person name="Lauterbach L."/>
            <person name="Steele A.D."/>
            <person name="Gui C."/>
            <person name="Meng S."/>
            <person name="Li G."/>
            <person name="Viehrig K."/>
            <person name="Ye F."/>
            <person name="Su P."/>
            <person name="Kiefer A.F."/>
            <person name="Nichols A."/>
            <person name="Cepeda A.J."/>
            <person name="Yan W."/>
            <person name="Fan B."/>
            <person name="Jiang Y."/>
            <person name="Adhikari A."/>
            <person name="Zheng C.-J."/>
            <person name="Schuster L."/>
            <person name="Cowan T.M."/>
            <person name="Smanski M.J."/>
            <person name="Chevrette M.G."/>
            <person name="De Carvalho L.P.S."/>
            <person name="Shen B."/>
        </authorList>
    </citation>
    <scope>NUCLEOTIDE SEQUENCE [LARGE SCALE GENOMIC DNA]</scope>
    <source>
        <strain evidence="1 2">NPDC015755</strain>
    </source>
</reference>
<evidence type="ECO:0000313" key="1">
    <source>
        <dbReference type="EMBL" id="MFF8280626.1"/>
    </source>
</evidence>
<proteinExistence type="predicted"/>
<gene>
    <name evidence="1" type="ORF">ACF05T_31865</name>
</gene>
<comment type="caution">
    <text evidence="1">The sequence shown here is derived from an EMBL/GenBank/DDBJ whole genome shotgun (WGS) entry which is preliminary data.</text>
</comment>
<organism evidence="1 2">
    <name type="scientific">Streptomyces lateritius</name>
    <dbReference type="NCBI Taxonomy" id="67313"/>
    <lineage>
        <taxon>Bacteria</taxon>
        <taxon>Bacillati</taxon>
        <taxon>Actinomycetota</taxon>
        <taxon>Actinomycetes</taxon>
        <taxon>Kitasatosporales</taxon>
        <taxon>Streptomycetaceae</taxon>
        <taxon>Streptomyces</taxon>
    </lineage>
</organism>